<evidence type="ECO:0008006" key="4">
    <source>
        <dbReference type="Google" id="ProtNLM"/>
    </source>
</evidence>
<gene>
    <name evidence="2" type="ORF">MYF79_12580</name>
</gene>
<proteinExistence type="predicted"/>
<accession>A0ABY4IBR7</accession>
<protein>
    <recommendedName>
        <fullName evidence="4">YcxB-like protein</fullName>
    </recommendedName>
</protein>
<evidence type="ECO:0000313" key="2">
    <source>
        <dbReference type="EMBL" id="UPK72121.1"/>
    </source>
</evidence>
<reference evidence="2 3" key="1">
    <citation type="submission" date="2022-04" db="EMBL/GenBank/DDBJ databases">
        <title>The arsenic-methylating capacity of Chitinophaga filiformis YT5 during chitin decomposition.</title>
        <authorList>
            <person name="Chen G."/>
            <person name="Liang Y."/>
        </authorList>
    </citation>
    <scope>NUCLEOTIDE SEQUENCE [LARGE SCALE GENOMIC DNA]</scope>
    <source>
        <strain evidence="2 3">YT5</strain>
    </source>
</reference>
<organism evidence="2 3">
    <name type="scientific">Chitinophaga filiformis</name>
    <name type="common">Myxococcus filiformis</name>
    <name type="synonym">Flexibacter filiformis</name>
    <dbReference type="NCBI Taxonomy" id="104663"/>
    <lineage>
        <taxon>Bacteria</taxon>
        <taxon>Pseudomonadati</taxon>
        <taxon>Bacteroidota</taxon>
        <taxon>Chitinophagia</taxon>
        <taxon>Chitinophagales</taxon>
        <taxon>Chitinophagaceae</taxon>
        <taxon>Chitinophaga</taxon>
    </lineage>
</organism>
<evidence type="ECO:0000256" key="1">
    <source>
        <dbReference type="SAM" id="Phobius"/>
    </source>
</evidence>
<evidence type="ECO:0000313" key="3">
    <source>
        <dbReference type="Proteomes" id="UP000830198"/>
    </source>
</evidence>
<feature type="transmembrane region" description="Helical" evidence="1">
    <location>
        <begin position="12"/>
        <end position="32"/>
    </location>
</feature>
<keyword evidence="3" id="KW-1185">Reference proteome</keyword>
<dbReference type="RefSeq" id="WP_247814205.1">
    <property type="nucleotide sequence ID" value="NZ_CP095855.1"/>
</dbReference>
<dbReference type="Proteomes" id="UP000830198">
    <property type="component" value="Chromosome"/>
</dbReference>
<dbReference type="EMBL" id="CP095855">
    <property type="protein sequence ID" value="UPK72121.1"/>
    <property type="molecule type" value="Genomic_DNA"/>
</dbReference>
<keyword evidence="1" id="KW-0472">Membrane</keyword>
<keyword evidence="1" id="KW-1133">Transmembrane helix</keyword>
<name>A0ABY4IBR7_CHIFI</name>
<keyword evidence="1" id="KW-0812">Transmembrane</keyword>
<sequence>MFVIASVLPLPSVGILFSGMIYFLALLILVILPGYHFSAVRLANTLNFDADAVFSETDIVLRHRNKDMVETKDWAWISKIAFTRAAVVLETRQYPGFLIFLHRSGLTGEEMAFLNQMNVRIRQK</sequence>